<evidence type="ECO:0000256" key="3">
    <source>
        <dbReference type="ARBA" id="ARBA00023242"/>
    </source>
</evidence>
<dbReference type="PANTHER" id="PTHR13213">
    <property type="entry name" value="MYB-BINDING PROTEIN 1A FAMILY MEMBER"/>
    <property type="match status" value="1"/>
</dbReference>
<comment type="similarity">
    <text evidence="2">Belongs to the MYBBP1A family.</text>
</comment>
<protein>
    <submittedName>
        <fullName evidence="6">Myb-binding protein 1A isoform X1</fullName>
    </submittedName>
</protein>
<feature type="region of interest" description="Disordered" evidence="4">
    <location>
        <begin position="723"/>
        <end position="777"/>
    </location>
</feature>
<feature type="compositionally biased region" description="Acidic residues" evidence="4">
    <location>
        <begin position="743"/>
        <end position="762"/>
    </location>
</feature>
<dbReference type="CTD" id="10514"/>
<dbReference type="Pfam" id="PF04931">
    <property type="entry name" value="DNA_pol_phi"/>
    <property type="match status" value="1"/>
</dbReference>
<dbReference type="GeneID" id="117348793"/>
<evidence type="ECO:0000313" key="6">
    <source>
        <dbReference type="RefSeq" id="XP_033777166.1"/>
    </source>
</evidence>
<dbReference type="Proteomes" id="UP000515159">
    <property type="component" value="Chromosome 15"/>
</dbReference>
<evidence type="ECO:0000313" key="5">
    <source>
        <dbReference type="Proteomes" id="UP000515159"/>
    </source>
</evidence>
<dbReference type="InParanoid" id="A0A6P8PNS5"/>
<reference evidence="6" key="1">
    <citation type="submission" date="2025-08" db="UniProtKB">
        <authorList>
            <consortium name="RefSeq"/>
        </authorList>
    </citation>
    <scope>IDENTIFICATION</scope>
</reference>
<evidence type="ECO:0000256" key="1">
    <source>
        <dbReference type="ARBA" id="ARBA00004123"/>
    </source>
</evidence>
<comment type="subcellular location">
    <subcellularLocation>
        <location evidence="1">Nucleus</location>
    </subcellularLocation>
</comment>
<feature type="region of interest" description="Disordered" evidence="4">
    <location>
        <begin position="1166"/>
        <end position="1283"/>
    </location>
</feature>
<evidence type="ECO:0000256" key="4">
    <source>
        <dbReference type="SAM" id="MobiDB-lite"/>
    </source>
</evidence>
<evidence type="ECO:0000256" key="2">
    <source>
        <dbReference type="ARBA" id="ARBA00006809"/>
    </source>
</evidence>
<organism evidence="5 6">
    <name type="scientific">Geotrypetes seraphini</name>
    <name type="common">Gaboon caecilian</name>
    <name type="synonym">Caecilia seraphini</name>
    <dbReference type="NCBI Taxonomy" id="260995"/>
    <lineage>
        <taxon>Eukaryota</taxon>
        <taxon>Metazoa</taxon>
        <taxon>Chordata</taxon>
        <taxon>Craniata</taxon>
        <taxon>Vertebrata</taxon>
        <taxon>Euteleostomi</taxon>
        <taxon>Amphibia</taxon>
        <taxon>Gymnophiona</taxon>
        <taxon>Geotrypetes</taxon>
    </lineage>
</organism>
<feature type="compositionally biased region" description="Polar residues" evidence="4">
    <location>
        <begin position="21"/>
        <end position="30"/>
    </location>
</feature>
<dbReference type="GO" id="GO:0043565">
    <property type="term" value="F:sequence-specific DNA binding"/>
    <property type="evidence" value="ECO:0007669"/>
    <property type="project" value="TreeGrafter"/>
</dbReference>
<dbReference type="OrthoDB" id="342531at2759"/>
<dbReference type="InterPro" id="IPR016024">
    <property type="entry name" value="ARM-type_fold"/>
</dbReference>
<dbReference type="SUPFAM" id="SSF48371">
    <property type="entry name" value="ARM repeat"/>
    <property type="match status" value="1"/>
</dbReference>
<name>A0A6P8PNS5_GEOSA</name>
<dbReference type="InterPro" id="IPR007015">
    <property type="entry name" value="DNA_pol_V/MYBBP1A"/>
</dbReference>
<feature type="compositionally biased region" description="Basic residues" evidence="4">
    <location>
        <begin position="1178"/>
        <end position="1197"/>
    </location>
</feature>
<accession>A0A6P8PNS5</accession>
<feature type="compositionally biased region" description="Basic residues" evidence="4">
    <location>
        <begin position="1271"/>
        <end position="1283"/>
    </location>
</feature>
<dbReference type="RefSeq" id="XP_033777166.1">
    <property type="nucleotide sequence ID" value="XM_033921275.1"/>
</dbReference>
<sequence length="1283" mass="145391">MSGLRGPVNEMEEEIEGVAPSSPQRSQGTNHRVGLLKQNRQFLDFFWDIAKPEQAVRLAATENLVRYLKSGEKADELKYTLKRLVEGLAATRETARPGFSLALAQVLQFFEEVPLVTVLELIQEKHNLQKVKKKLFRNAAFGNFFGVLALFQSGRLTKDPKALVWSVQLLQSLAEYREYLKDLPRKTLVDIVSELPEATFEELLLGVLQADLSSALSTPEQLHLLLVGIQKFPGVLKPNKLKKLLGSSAIVTGENVPKLVELLKMAAKSVKKERSLPTVGLDLLRVSLKEGAFQLFWEDVVENGLLKDKSGPCSYMCFRLLGAALPLLSLDQLSLLLKGSVMQHYGEHVVTTQLPERFKFAPEMEGYVDSFLEGCADVEQQLAVLLGFSTLTNEGYPVVPSQWKVVRHLHPAALQRYIDWLKTMFVNPDLDCLLDFSTRRQKQNLDGTEMPERRVFRLRKWIIPRLTGILENSRVVKGEDQVMEIARFIFFHAFFETKKVTCDIPETEAVLTAPLDEATRALLGYSFFSLLHHLNCLPMLGETPQATALREKRVLGLTADGCLWIHHMVRYANLLLTNGKNIRAVIPFSEEQRSAWDRMLMSVEDLQKRAKETHSVEISAFQHLLLLVGIHLFKTPEEGVDQLTDLQNCIEKALKKKQKKKSKVADDEPEWVEVVVEILLSLFAQPSRLLRQVSKSFFNRICPHMTKQGLQLILDVLDPEDAEDEESAVVVTEEKDRRKEQPSEDMIEEEGMEESNEDSSDEEAYREGLSDSEENEDVDETFRKQLMQVLQGENALDGDDSDEEVDDETMMALDENLSVLFADQQKRIQAKKDEKEKNRKEKILRRDFKTKVLDLIEVFLSKQPENPLVFNIIEPLLSVIEQSMSSDATQQEQDFLQKTASIFKNELCKAKRYCRSATGMKEELHALLERLVMRACKQSDSAVALYCFSASLYLFRVLKGNTNDGSEPIEEEEKSCQVWSTGILDLPRVTHVYREVLTRFMSHRKSALTGAMFTDLFNRFPIMCKQLVDIIVRSITDGARQHQQGQACVLLQKVLHIPDLKSSMTAAEWEQLIRGSTSQTIQSLKAVNEFKMKVDLEKVTHCLELLSVLIKKVNLQKLDVDLTIVPPALQALSQQEGFGKSIRLDDLYWNVMKLLGYARPKKAKKVKAQVENAPTSTKKLKKKKGFLPETKKRKKRKEVAAANEQENKINGGEQLPEGAQPAVAKKKKKSRKRKAGRGGGENTAEQSPAPKKLNVQLEKKAQEIATNIPGKTKKKKKKAPVQV</sequence>
<feature type="compositionally biased region" description="Basic residues" evidence="4">
    <location>
        <begin position="1224"/>
        <end position="1236"/>
    </location>
</feature>
<gene>
    <name evidence="6" type="primary">MYBBP1A</name>
</gene>
<dbReference type="PANTHER" id="PTHR13213:SF2">
    <property type="entry name" value="MYB-BINDING PROTEIN 1A"/>
    <property type="match status" value="1"/>
</dbReference>
<feature type="compositionally biased region" description="Basic and acidic residues" evidence="4">
    <location>
        <begin position="732"/>
        <end position="742"/>
    </location>
</feature>
<dbReference type="FunCoup" id="A0A6P8PNS5">
    <property type="interactions" value="2941"/>
</dbReference>
<keyword evidence="3" id="KW-0539">Nucleus</keyword>
<dbReference type="KEGG" id="gsh:117348793"/>
<dbReference type="GO" id="GO:0003714">
    <property type="term" value="F:transcription corepressor activity"/>
    <property type="evidence" value="ECO:0007669"/>
    <property type="project" value="TreeGrafter"/>
</dbReference>
<keyword evidence="5" id="KW-1185">Reference proteome</keyword>
<dbReference type="GO" id="GO:0003723">
    <property type="term" value="F:RNA binding"/>
    <property type="evidence" value="ECO:0007669"/>
    <property type="project" value="TreeGrafter"/>
</dbReference>
<dbReference type="GO" id="GO:0005730">
    <property type="term" value="C:nucleolus"/>
    <property type="evidence" value="ECO:0007669"/>
    <property type="project" value="InterPro"/>
</dbReference>
<feature type="region of interest" description="Disordered" evidence="4">
    <location>
        <begin position="1"/>
        <end position="30"/>
    </location>
</feature>
<proteinExistence type="inferred from homology"/>